<evidence type="ECO:0000313" key="7">
    <source>
        <dbReference type="EMBL" id="EDP44214.1"/>
    </source>
</evidence>
<dbReference type="GO" id="GO:0006383">
    <property type="term" value="P:transcription by RNA polymerase III"/>
    <property type="evidence" value="ECO:0007669"/>
    <property type="project" value="InterPro"/>
</dbReference>
<dbReference type="OrthoDB" id="613763at2759"/>
<proteinExistence type="inferred from homology"/>
<protein>
    <recommendedName>
        <fullName evidence="9">DNA-directed RNA polymerase III subunit RPC6</fullName>
    </recommendedName>
</protein>
<feature type="compositionally biased region" description="Basic residues" evidence="6">
    <location>
        <begin position="351"/>
        <end position="365"/>
    </location>
</feature>
<keyword evidence="5" id="KW-0539">Nucleus</keyword>
<comment type="subcellular location">
    <subcellularLocation>
        <location evidence="1">Nucleus</location>
    </subcellularLocation>
</comment>
<feature type="compositionally biased region" description="Basic and acidic residues" evidence="6">
    <location>
        <begin position="310"/>
        <end position="320"/>
    </location>
</feature>
<dbReference type="InterPro" id="IPR036388">
    <property type="entry name" value="WH-like_DNA-bd_sf"/>
</dbReference>
<feature type="compositionally biased region" description="Basic and acidic residues" evidence="6">
    <location>
        <begin position="398"/>
        <end position="407"/>
    </location>
</feature>
<dbReference type="GO" id="GO:0005666">
    <property type="term" value="C:RNA polymerase III complex"/>
    <property type="evidence" value="ECO:0007669"/>
    <property type="project" value="InterPro"/>
</dbReference>
<dbReference type="InterPro" id="IPR036390">
    <property type="entry name" value="WH_DNA-bd_sf"/>
</dbReference>
<dbReference type="STRING" id="425265.A8PY83"/>
<dbReference type="KEGG" id="mgl:MGL_1611"/>
<sequence>MPPKSAQDAQGLSPLEKQVHGAALAAPNKTLTGDELSRRFAQVPIEEQLLAINGLLKKNLFNAQKGPDGIQYVAVSKGEASLLGSMDSNELIIYNHIKDARNEGIWTKLIKARTNLHQTIMTRCLRTLEQKQLVKSVKSVKFPTRKIYMLYDLTPSIELSGGPWYTDNELDTGFIHELSMACLRFIQSKSWPKDGRSSALFPASHTHLFPNVHTVHRYLKQARLTDTELEPEHVAALLELLIYDQQIEKIPVLPVQASLTKRRASPSSSSSSDDDSEHSSGSDTPPRKRKHRRRKSKASDDESGNDESDDHDKESDEDVKPKRRSSRKVRIQASESTESSEDDDDSPSAKSRARRRSKSASRHRRHEDVSTDSESDQQENRRRHRRRRDRERKRRNDRNRDEESAHEPEEEDQIDTSATQVPYVYRAVKPLLEPHSSMICTTFVAPNSTQSSVCDQCNTLDFDEGVIFADPFTAADGQAEEPNIKDSGIADDNSQAPQLGWLESNLS</sequence>
<evidence type="ECO:0008006" key="9">
    <source>
        <dbReference type="Google" id="ProtNLM"/>
    </source>
</evidence>
<dbReference type="VEuPathDB" id="FungiDB:MGL_1611"/>
<dbReference type="RefSeq" id="XP_001731428.1">
    <property type="nucleotide sequence ID" value="XM_001731376.1"/>
</dbReference>
<evidence type="ECO:0000256" key="6">
    <source>
        <dbReference type="SAM" id="MobiDB-lite"/>
    </source>
</evidence>
<dbReference type="InParanoid" id="A8PY83"/>
<evidence type="ECO:0000256" key="4">
    <source>
        <dbReference type="ARBA" id="ARBA00023163"/>
    </source>
</evidence>
<dbReference type="GeneID" id="5855735"/>
<evidence type="ECO:0000256" key="5">
    <source>
        <dbReference type="ARBA" id="ARBA00023242"/>
    </source>
</evidence>
<name>A8PY83_MALGO</name>
<dbReference type="GO" id="GO:0005737">
    <property type="term" value="C:cytoplasm"/>
    <property type="evidence" value="ECO:0007669"/>
    <property type="project" value="UniProtKB-ARBA"/>
</dbReference>
<keyword evidence="4" id="KW-0804">Transcription</keyword>
<feature type="compositionally biased region" description="Basic residues" evidence="6">
    <location>
        <begin position="321"/>
        <end position="330"/>
    </location>
</feature>
<gene>
    <name evidence="7" type="ORF">MGL_1611</name>
</gene>
<dbReference type="InterPro" id="IPR016049">
    <property type="entry name" value="RNA_pol_Rpc34-like"/>
</dbReference>
<feature type="region of interest" description="Disordered" evidence="6">
    <location>
        <begin position="258"/>
        <end position="419"/>
    </location>
</feature>
<dbReference type="SUPFAM" id="SSF46785">
    <property type="entry name" value="Winged helix' DNA-binding domain"/>
    <property type="match status" value="1"/>
</dbReference>
<organism evidence="7 8">
    <name type="scientific">Malassezia globosa (strain ATCC MYA-4612 / CBS 7966)</name>
    <name type="common">Dandruff-associated fungus</name>
    <dbReference type="NCBI Taxonomy" id="425265"/>
    <lineage>
        <taxon>Eukaryota</taxon>
        <taxon>Fungi</taxon>
        <taxon>Dikarya</taxon>
        <taxon>Basidiomycota</taxon>
        <taxon>Ustilaginomycotina</taxon>
        <taxon>Malasseziomycetes</taxon>
        <taxon>Malasseziales</taxon>
        <taxon>Malasseziaceae</taxon>
        <taxon>Malassezia</taxon>
    </lineage>
</organism>
<dbReference type="InterPro" id="IPR007832">
    <property type="entry name" value="RNA_pol_Rpc34"/>
</dbReference>
<evidence type="ECO:0000313" key="8">
    <source>
        <dbReference type="Proteomes" id="UP000008837"/>
    </source>
</evidence>
<keyword evidence="3" id="KW-0240">DNA-directed RNA polymerase</keyword>
<reference evidence="7 8" key="1">
    <citation type="journal article" date="2007" name="Proc. Natl. Acad. Sci. U.S.A.">
        <title>Dandruff-associated Malassezia genomes reveal convergent and divergent virulence traits shared with plant and human fungal pathogens.</title>
        <authorList>
            <person name="Xu J."/>
            <person name="Saunders C.W."/>
            <person name="Hu P."/>
            <person name="Grant R.A."/>
            <person name="Boekhout T."/>
            <person name="Kuramae E.E."/>
            <person name="Kronstad J.W."/>
            <person name="Deangelis Y.M."/>
            <person name="Reeder N.L."/>
            <person name="Johnstone K.R."/>
            <person name="Leland M."/>
            <person name="Fieno A.M."/>
            <person name="Begley W.M."/>
            <person name="Sun Y."/>
            <person name="Lacey M.P."/>
            <person name="Chaudhary T."/>
            <person name="Keough T."/>
            <person name="Chu L."/>
            <person name="Sears R."/>
            <person name="Yuan B."/>
            <person name="Dawson T.L.Jr."/>
        </authorList>
    </citation>
    <scope>NUCLEOTIDE SEQUENCE [LARGE SCALE GENOMIC DNA]</scope>
    <source>
        <strain evidence="8">ATCC MYA-4612 / CBS 7966</strain>
    </source>
</reference>
<evidence type="ECO:0000256" key="3">
    <source>
        <dbReference type="ARBA" id="ARBA00022478"/>
    </source>
</evidence>
<feature type="region of interest" description="Disordered" evidence="6">
    <location>
        <begin position="478"/>
        <end position="507"/>
    </location>
</feature>
<dbReference type="AlphaFoldDB" id="A8PY83"/>
<dbReference type="EMBL" id="AAYY01000004">
    <property type="protein sequence ID" value="EDP44214.1"/>
    <property type="molecule type" value="Genomic_DNA"/>
</dbReference>
<dbReference type="Pfam" id="PF05158">
    <property type="entry name" value="RNA_pol_Rpc34"/>
    <property type="match status" value="1"/>
</dbReference>
<comment type="caution">
    <text evidence="7">The sequence shown here is derived from an EMBL/GenBank/DDBJ whole genome shotgun (WGS) entry which is preliminary data.</text>
</comment>
<keyword evidence="8" id="KW-1185">Reference proteome</keyword>
<dbReference type="OMA" id="ELIIYNH"/>
<feature type="compositionally biased region" description="Basic residues" evidence="6">
    <location>
        <begin position="287"/>
        <end position="296"/>
    </location>
</feature>
<accession>A8PY83</accession>
<dbReference type="PANTHER" id="PTHR12780">
    <property type="entry name" value="RNA POLYMERASE III DNA DIRECTED , 39KD SUBUNIT-RELATED"/>
    <property type="match status" value="1"/>
</dbReference>
<dbReference type="Gene3D" id="1.10.10.10">
    <property type="entry name" value="Winged helix-like DNA-binding domain superfamily/Winged helix DNA-binding domain"/>
    <property type="match status" value="1"/>
</dbReference>
<dbReference type="FunFam" id="1.10.10.10:FF:000116">
    <property type="entry name" value="DNA-directed RNA polymerase III subunit RPC6"/>
    <property type="match status" value="1"/>
</dbReference>
<dbReference type="GO" id="GO:0005654">
    <property type="term" value="C:nucleoplasm"/>
    <property type="evidence" value="ECO:0007669"/>
    <property type="project" value="UniProtKB-ARBA"/>
</dbReference>
<feature type="compositionally biased region" description="Basic residues" evidence="6">
    <location>
        <begin position="381"/>
        <end position="397"/>
    </location>
</feature>
<dbReference type="Proteomes" id="UP000008837">
    <property type="component" value="Unassembled WGS sequence"/>
</dbReference>
<comment type="similarity">
    <text evidence="2">Belongs to the eukaryotic RPC34/RPC39 RNA polymerase subunit family.</text>
</comment>
<evidence type="ECO:0000256" key="2">
    <source>
        <dbReference type="ARBA" id="ARBA00011038"/>
    </source>
</evidence>
<evidence type="ECO:0000256" key="1">
    <source>
        <dbReference type="ARBA" id="ARBA00004123"/>
    </source>
</evidence>